<keyword evidence="4" id="KW-0804">Transcription</keyword>
<dbReference type="InterPro" id="IPR001387">
    <property type="entry name" value="Cro/C1-type_HTH"/>
</dbReference>
<comment type="caution">
    <text evidence="7">The sequence shown here is derived from an EMBL/GenBank/DDBJ whole genome shotgun (WGS) entry which is preliminary data.</text>
</comment>
<dbReference type="EMBL" id="JBHSOJ010000023">
    <property type="protein sequence ID" value="MFC5631632.1"/>
    <property type="molecule type" value="Genomic_DNA"/>
</dbReference>
<dbReference type="PRINTS" id="PR00036">
    <property type="entry name" value="HTHLACI"/>
</dbReference>
<dbReference type="Gene3D" id="3.40.50.2300">
    <property type="match status" value="2"/>
</dbReference>
<feature type="domain" description="HTH lacI-type" evidence="5">
    <location>
        <begin position="19"/>
        <end position="73"/>
    </location>
</feature>
<dbReference type="InterPro" id="IPR000843">
    <property type="entry name" value="HTH_LacI"/>
</dbReference>
<dbReference type="Proteomes" id="UP001596110">
    <property type="component" value="Unassembled WGS sequence"/>
</dbReference>
<dbReference type="Pfam" id="PF13377">
    <property type="entry name" value="Peripla_BP_3"/>
    <property type="match status" value="1"/>
</dbReference>
<evidence type="ECO:0000256" key="4">
    <source>
        <dbReference type="ARBA" id="ARBA00023163"/>
    </source>
</evidence>
<dbReference type="CDD" id="cd01392">
    <property type="entry name" value="HTH_LacI"/>
    <property type="match status" value="1"/>
</dbReference>
<protein>
    <submittedName>
        <fullName evidence="7">LacI family DNA-binding transcriptional regulator</fullName>
    </submittedName>
</protein>
<dbReference type="GO" id="GO:0003677">
    <property type="term" value="F:DNA binding"/>
    <property type="evidence" value="ECO:0007669"/>
    <property type="project" value="UniProtKB-KW"/>
</dbReference>
<keyword evidence="1" id="KW-0678">Repressor</keyword>
<dbReference type="SUPFAM" id="SSF47413">
    <property type="entry name" value="lambda repressor-like DNA-binding domains"/>
    <property type="match status" value="1"/>
</dbReference>
<reference evidence="8" key="1">
    <citation type="journal article" date="2019" name="Int. J. Syst. Evol. Microbiol.">
        <title>The Global Catalogue of Microorganisms (GCM) 10K type strain sequencing project: providing services to taxonomists for standard genome sequencing and annotation.</title>
        <authorList>
            <consortium name="The Broad Institute Genomics Platform"/>
            <consortium name="The Broad Institute Genome Sequencing Center for Infectious Disease"/>
            <person name="Wu L."/>
            <person name="Ma J."/>
        </authorList>
    </citation>
    <scope>NUCLEOTIDE SEQUENCE [LARGE SCALE GENOMIC DNA]</scope>
    <source>
        <strain evidence="8">DT43</strain>
    </source>
</reference>
<dbReference type="PROSITE" id="PS00356">
    <property type="entry name" value="HTH_LACI_1"/>
    <property type="match status" value="1"/>
</dbReference>
<evidence type="ECO:0000313" key="8">
    <source>
        <dbReference type="Proteomes" id="UP001596110"/>
    </source>
</evidence>
<dbReference type="PROSITE" id="PS50943">
    <property type="entry name" value="HTH_CROC1"/>
    <property type="match status" value="1"/>
</dbReference>
<sequence length="340" mass="38298">MKTNWGKDTFSVGPVKKSITMKDVAKLAGVSVGTVSRVINNENGIKELTLTKVKSAIEELNYIPDAYARGMKKNKTETVALIIPTIWHPFFAEFAYYVENELSNQNYKMLLCNISGSKKEIEYITMLQQNKVDGIIAITYSPIEDYLTTNIPFVSIDRTYDNKNIACVTSDNKAGGRLAAKILLEKGCQQLAFIGGHNQTTNETKNRHRYFKQFLEELGKNCHVLDYDEDMGDTKEQVRDFLEEHPAIDGIFTINDFLALDVIEILRQLGKRVPEDVQVIGYDGIRLAMERKNPVSTIKQPLEDMAKEAVQILLSIIDGVPHKVQSVLPISFMEGPTTKN</sequence>
<gene>
    <name evidence="7" type="ORF">ACFPQ3_08675</name>
</gene>
<dbReference type="PROSITE" id="PS50932">
    <property type="entry name" value="HTH_LACI_2"/>
    <property type="match status" value="1"/>
</dbReference>
<dbReference type="InterPro" id="IPR046335">
    <property type="entry name" value="LacI/GalR-like_sensor"/>
</dbReference>
<dbReference type="InterPro" id="IPR010982">
    <property type="entry name" value="Lambda_DNA-bd_dom_sf"/>
</dbReference>
<dbReference type="PANTHER" id="PTHR30146:SF95">
    <property type="entry name" value="RIBOSE OPERON REPRESSOR"/>
    <property type="match status" value="1"/>
</dbReference>
<evidence type="ECO:0000256" key="1">
    <source>
        <dbReference type="ARBA" id="ARBA00022491"/>
    </source>
</evidence>
<feature type="domain" description="HTH cro/C1-type" evidence="6">
    <location>
        <begin position="16"/>
        <end position="63"/>
    </location>
</feature>
<name>A0ABW0UDJ8_9STRE</name>
<keyword evidence="3 7" id="KW-0238">DNA-binding</keyword>
<organism evidence="7 8">
    <name type="scientific">Streptococcus caledonicus</name>
    <dbReference type="NCBI Taxonomy" id="2614158"/>
    <lineage>
        <taxon>Bacteria</taxon>
        <taxon>Bacillati</taxon>
        <taxon>Bacillota</taxon>
        <taxon>Bacilli</taxon>
        <taxon>Lactobacillales</taxon>
        <taxon>Streptococcaceae</taxon>
        <taxon>Streptococcus</taxon>
    </lineage>
</organism>
<keyword evidence="8" id="KW-1185">Reference proteome</keyword>
<accession>A0ABW0UDJ8</accession>
<dbReference type="Gene3D" id="1.10.260.40">
    <property type="entry name" value="lambda repressor-like DNA-binding domains"/>
    <property type="match status" value="1"/>
</dbReference>
<keyword evidence="2" id="KW-0805">Transcription regulation</keyword>
<evidence type="ECO:0000256" key="3">
    <source>
        <dbReference type="ARBA" id="ARBA00023125"/>
    </source>
</evidence>
<proteinExistence type="predicted"/>
<dbReference type="PANTHER" id="PTHR30146">
    <property type="entry name" value="LACI-RELATED TRANSCRIPTIONAL REPRESSOR"/>
    <property type="match status" value="1"/>
</dbReference>
<dbReference type="SMART" id="SM00354">
    <property type="entry name" value="HTH_LACI"/>
    <property type="match status" value="1"/>
</dbReference>
<evidence type="ECO:0000259" key="6">
    <source>
        <dbReference type="PROSITE" id="PS50943"/>
    </source>
</evidence>
<dbReference type="Pfam" id="PF00356">
    <property type="entry name" value="LacI"/>
    <property type="match status" value="1"/>
</dbReference>
<evidence type="ECO:0000256" key="2">
    <source>
        <dbReference type="ARBA" id="ARBA00023015"/>
    </source>
</evidence>
<dbReference type="CDD" id="cd06291">
    <property type="entry name" value="PBP1_Qymf-like"/>
    <property type="match status" value="1"/>
</dbReference>
<dbReference type="SUPFAM" id="SSF53822">
    <property type="entry name" value="Periplasmic binding protein-like I"/>
    <property type="match status" value="1"/>
</dbReference>
<evidence type="ECO:0000313" key="7">
    <source>
        <dbReference type="EMBL" id="MFC5631632.1"/>
    </source>
</evidence>
<dbReference type="InterPro" id="IPR028082">
    <property type="entry name" value="Peripla_BP_I"/>
</dbReference>
<dbReference type="RefSeq" id="WP_156806010.1">
    <property type="nucleotide sequence ID" value="NZ_JBHSOJ010000023.1"/>
</dbReference>
<evidence type="ECO:0000259" key="5">
    <source>
        <dbReference type="PROSITE" id="PS50932"/>
    </source>
</evidence>